<sequence length="138" mass="14819">MRIRLQFSALFWVILVRLGLTLRSYEWTRQRFLGRCANRAFGDAPGTPRIGPARVARAVHRAAGLVPNASCLTQALAAQIILARGNVDSILLIGVGKSDAGGFEAHAWLEVGKAVLIGGTRESLSRYSNLTAYASSAP</sequence>
<evidence type="ECO:0000259" key="1">
    <source>
        <dbReference type="Pfam" id="PF13471"/>
    </source>
</evidence>
<proteinExistence type="predicted"/>
<dbReference type="InterPro" id="IPR053521">
    <property type="entry name" value="McjB-like"/>
</dbReference>
<feature type="domain" description="Microcin J25-processing protein McjB C-terminal" evidence="1">
    <location>
        <begin position="14"/>
        <end position="130"/>
    </location>
</feature>
<dbReference type="EMBL" id="LAZR01030118">
    <property type="protein sequence ID" value="KKL57577.1"/>
    <property type="molecule type" value="Genomic_DNA"/>
</dbReference>
<name>A0A0F9G2E0_9ZZZZ</name>
<dbReference type="AlphaFoldDB" id="A0A0F9G2E0"/>
<reference evidence="2" key="1">
    <citation type="journal article" date="2015" name="Nature">
        <title>Complex archaea that bridge the gap between prokaryotes and eukaryotes.</title>
        <authorList>
            <person name="Spang A."/>
            <person name="Saw J.H."/>
            <person name="Jorgensen S.L."/>
            <person name="Zaremba-Niedzwiedzka K."/>
            <person name="Martijn J."/>
            <person name="Lind A.E."/>
            <person name="van Eijk R."/>
            <person name="Schleper C."/>
            <person name="Guy L."/>
            <person name="Ettema T.J."/>
        </authorList>
    </citation>
    <scope>NUCLEOTIDE SEQUENCE</scope>
</reference>
<gene>
    <name evidence="2" type="ORF">LCGC14_2234010</name>
</gene>
<organism evidence="2">
    <name type="scientific">marine sediment metagenome</name>
    <dbReference type="NCBI Taxonomy" id="412755"/>
    <lineage>
        <taxon>unclassified sequences</taxon>
        <taxon>metagenomes</taxon>
        <taxon>ecological metagenomes</taxon>
    </lineage>
</organism>
<protein>
    <recommendedName>
        <fullName evidence="1">Microcin J25-processing protein McjB C-terminal domain-containing protein</fullName>
    </recommendedName>
</protein>
<evidence type="ECO:0000313" key="2">
    <source>
        <dbReference type="EMBL" id="KKL57577.1"/>
    </source>
</evidence>
<dbReference type="InterPro" id="IPR032708">
    <property type="entry name" value="McjB_C"/>
</dbReference>
<dbReference type="NCBIfam" id="NF033537">
    <property type="entry name" value="lasso_biosyn_B2"/>
    <property type="match status" value="1"/>
</dbReference>
<comment type="caution">
    <text evidence="2">The sequence shown here is derived from an EMBL/GenBank/DDBJ whole genome shotgun (WGS) entry which is preliminary data.</text>
</comment>
<accession>A0A0F9G2E0</accession>
<dbReference type="Pfam" id="PF13471">
    <property type="entry name" value="Transglut_core3"/>
    <property type="match status" value="1"/>
</dbReference>